<evidence type="ECO:0000313" key="1">
    <source>
        <dbReference type="EMBL" id="RUP19712.1"/>
    </source>
</evidence>
<dbReference type="Pfam" id="PF00153">
    <property type="entry name" value="Mito_carr"/>
    <property type="match status" value="3"/>
</dbReference>
<dbReference type="Proteomes" id="UP000268093">
    <property type="component" value="Unassembled WGS sequence"/>
</dbReference>
<organism evidence="1 2">
    <name type="scientific">Jimgerdemannia flammicorona</name>
    <dbReference type="NCBI Taxonomy" id="994334"/>
    <lineage>
        <taxon>Eukaryota</taxon>
        <taxon>Fungi</taxon>
        <taxon>Fungi incertae sedis</taxon>
        <taxon>Mucoromycota</taxon>
        <taxon>Mucoromycotina</taxon>
        <taxon>Endogonomycetes</taxon>
        <taxon>Endogonales</taxon>
        <taxon>Endogonaceae</taxon>
        <taxon>Jimgerdemannia</taxon>
    </lineage>
</organism>
<dbReference type="GO" id="GO:0005743">
    <property type="term" value="C:mitochondrial inner membrane"/>
    <property type="evidence" value="ECO:0007669"/>
    <property type="project" value="UniProtKB-SubCell"/>
</dbReference>
<comment type="caution">
    <text evidence="1">The sequence shown here is derived from an EMBL/GenBank/DDBJ whole genome shotgun (WGS) entry which is preliminary data.</text>
</comment>
<gene>
    <name evidence="1" type="ORF">BC936DRAFT_139300</name>
</gene>
<dbReference type="PANTHER" id="PTHR45760:SF2">
    <property type="entry name" value="FI19922P1-RELATED"/>
    <property type="match status" value="1"/>
</dbReference>
<dbReference type="Gene3D" id="1.50.40.10">
    <property type="entry name" value="Mitochondrial carrier domain"/>
    <property type="match status" value="2"/>
</dbReference>
<keyword evidence="2" id="KW-1185">Reference proteome</keyword>
<dbReference type="InterPro" id="IPR018108">
    <property type="entry name" value="MCP_transmembrane"/>
</dbReference>
<protein>
    <submittedName>
        <fullName evidence="1">Mitochondrial carrier domain-containing protein</fullName>
    </submittedName>
</protein>
<dbReference type="GO" id="GO:1990542">
    <property type="term" value="P:mitochondrial transmembrane transport"/>
    <property type="evidence" value="ECO:0007669"/>
    <property type="project" value="InterPro"/>
</dbReference>
<dbReference type="SUPFAM" id="SSF103506">
    <property type="entry name" value="Mitochondrial carrier"/>
    <property type="match status" value="1"/>
</dbReference>
<dbReference type="PROSITE" id="PS50920">
    <property type="entry name" value="SOLCAR"/>
    <property type="match status" value="2"/>
</dbReference>
<feature type="non-terminal residue" evidence="1">
    <location>
        <position position="306"/>
    </location>
</feature>
<reference evidence="1 2" key="1">
    <citation type="journal article" date="2018" name="New Phytol.">
        <title>Phylogenomics of Endogonaceae and evolution of mycorrhizas within Mucoromycota.</title>
        <authorList>
            <person name="Chang Y."/>
            <person name="Desiro A."/>
            <person name="Na H."/>
            <person name="Sandor L."/>
            <person name="Lipzen A."/>
            <person name="Clum A."/>
            <person name="Barry K."/>
            <person name="Grigoriev I.V."/>
            <person name="Martin F.M."/>
            <person name="Stajich J.E."/>
            <person name="Smith M.E."/>
            <person name="Bonito G."/>
            <person name="Spatafora J.W."/>
        </authorList>
    </citation>
    <scope>NUCLEOTIDE SEQUENCE [LARGE SCALE GENOMIC DNA]</scope>
    <source>
        <strain evidence="1 2">GMNB39</strain>
    </source>
</reference>
<dbReference type="EMBL" id="RBNI01014651">
    <property type="protein sequence ID" value="RUP19712.1"/>
    <property type="molecule type" value="Genomic_DNA"/>
</dbReference>
<dbReference type="InterPro" id="IPR023395">
    <property type="entry name" value="MCP_dom_sf"/>
</dbReference>
<evidence type="ECO:0000313" key="2">
    <source>
        <dbReference type="Proteomes" id="UP000268093"/>
    </source>
</evidence>
<dbReference type="OrthoDB" id="1747031at2759"/>
<dbReference type="PANTHER" id="PTHR45760">
    <property type="entry name" value="FI19922P1-RELATED"/>
    <property type="match status" value="1"/>
</dbReference>
<accession>A0A433BA59</accession>
<sequence>MSVHNTPKQPANMQTNTRHEISSLEKMLSACTGALLTSLLVTPLDVIKTRLQSQALYNSPVRHTSTTPYSATSLTQCCREVFFSANSGPMKQDVLCRLNPSTGSSGTSATTSIECTLRAEAYEAAELVARRQFNGTLDGVSKIIRYEGILSLYRGLTPALVMSVPATVIYFVGYDYFRDYLRDRWVDQNPGLARYAPLIAGGGARTIAATIISPIELFRTRMQSVEGLHGFREVFKSVVRMVRSDGIQTLWRGLPPTLWRDVPFSAIYWTGYEQIKQQLTTHLRLPTGEMLNEFEITFLSGATSGM</sequence>
<name>A0A433BA59_9FUNG</name>
<dbReference type="InterPro" id="IPR045315">
    <property type="entry name" value="Mtm1-like"/>
</dbReference>
<proteinExistence type="predicted"/>